<feature type="transmembrane region" description="Helical" evidence="1">
    <location>
        <begin position="12"/>
        <end position="34"/>
    </location>
</feature>
<evidence type="ECO:0000313" key="3">
    <source>
        <dbReference type="Proteomes" id="UP000268014"/>
    </source>
</evidence>
<evidence type="ECO:0000313" key="2">
    <source>
        <dbReference type="EMBL" id="VDO28274.1"/>
    </source>
</evidence>
<dbReference type="AlphaFoldDB" id="A0A0N4W7S2"/>
<evidence type="ECO:0000313" key="4">
    <source>
        <dbReference type="WBParaSite" id="HPLM_0000620501-mRNA-1"/>
    </source>
</evidence>
<evidence type="ECO:0000256" key="1">
    <source>
        <dbReference type="SAM" id="Phobius"/>
    </source>
</evidence>
<dbReference type="Proteomes" id="UP000268014">
    <property type="component" value="Unassembled WGS sequence"/>
</dbReference>
<feature type="transmembrane region" description="Helical" evidence="1">
    <location>
        <begin position="46"/>
        <end position="65"/>
    </location>
</feature>
<gene>
    <name evidence="2" type="ORF">HPLM_LOCUS6197</name>
</gene>
<reference evidence="4" key="1">
    <citation type="submission" date="2017-02" db="UniProtKB">
        <authorList>
            <consortium name="WormBaseParasite"/>
        </authorList>
    </citation>
    <scope>IDENTIFICATION</scope>
</reference>
<proteinExistence type="predicted"/>
<protein>
    <submittedName>
        <fullName evidence="4">G_PROTEIN_RECEP_F1_2 domain-containing protein</fullName>
    </submittedName>
</protein>
<accession>A0A0N4W7S2</accession>
<keyword evidence="1" id="KW-0472">Membrane</keyword>
<dbReference type="InterPro" id="IPR019423">
    <property type="entry name" value="7TM_GPCR_serpentine_rcpt_Srj"/>
</dbReference>
<organism evidence="4">
    <name type="scientific">Haemonchus placei</name>
    <name type="common">Barber's pole worm</name>
    <dbReference type="NCBI Taxonomy" id="6290"/>
    <lineage>
        <taxon>Eukaryota</taxon>
        <taxon>Metazoa</taxon>
        <taxon>Ecdysozoa</taxon>
        <taxon>Nematoda</taxon>
        <taxon>Chromadorea</taxon>
        <taxon>Rhabditida</taxon>
        <taxon>Rhabditina</taxon>
        <taxon>Rhabditomorpha</taxon>
        <taxon>Strongyloidea</taxon>
        <taxon>Trichostrongylidae</taxon>
        <taxon>Haemonchus</taxon>
    </lineage>
</organism>
<name>A0A0N4W7S2_HAEPC</name>
<reference evidence="2 3" key="2">
    <citation type="submission" date="2018-11" db="EMBL/GenBank/DDBJ databases">
        <authorList>
            <consortium name="Pathogen Informatics"/>
        </authorList>
    </citation>
    <scope>NUCLEOTIDE SEQUENCE [LARGE SCALE GENOMIC DNA]</scope>
    <source>
        <strain evidence="2 3">MHpl1</strain>
    </source>
</reference>
<dbReference type="Pfam" id="PF10319">
    <property type="entry name" value="7TM_GPCR_Srj"/>
    <property type="match status" value="1"/>
</dbReference>
<dbReference type="EMBL" id="UZAF01016458">
    <property type="protein sequence ID" value="VDO28274.1"/>
    <property type="molecule type" value="Genomic_DNA"/>
</dbReference>
<dbReference type="OrthoDB" id="5784785at2759"/>
<keyword evidence="1" id="KW-0812">Transmembrane</keyword>
<dbReference type="WBParaSite" id="HPLM_0000620501-mRNA-1">
    <property type="protein sequence ID" value="HPLM_0000620501-mRNA-1"/>
    <property type="gene ID" value="HPLM_0000620501"/>
</dbReference>
<sequence>MLYEKWNHLVANINAVVSGLFSLSLNGFIIVVILKGKSTSTGYYKWIIISTAIFDVTFSAINAFACPVSGFSRMPGTEKLSSLQHSRHDRVVRRRGV</sequence>
<keyword evidence="1" id="KW-1133">Transmembrane helix</keyword>
<keyword evidence="3" id="KW-1185">Reference proteome</keyword>